<organism evidence="8 9">
    <name type="scientific">Musa troglodytarum</name>
    <name type="common">fe'i banana</name>
    <dbReference type="NCBI Taxonomy" id="320322"/>
    <lineage>
        <taxon>Eukaryota</taxon>
        <taxon>Viridiplantae</taxon>
        <taxon>Streptophyta</taxon>
        <taxon>Embryophyta</taxon>
        <taxon>Tracheophyta</taxon>
        <taxon>Spermatophyta</taxon>
        <taxon>Magnoliopsida</taxon>
        <taxon>Liliopsida</taxon>
        <taxon>Zingiberales</taxon>
        <taxon>Musaceae</taxon>
        <taxon>Musa</taxon>
    </lineage>
</organism>
<evidence type="ECO:0000256" key="3">
    <source>
        <dbReference type="ARBA" id="ARBA00022837"/>
    </source>
</evidence>
<keyword evidence="5 7" id="KW-0111">Calcium/phospholipid-binding</keyword>
<feature type="binding site" evidence="6">
    <location>
        <position position="290"/>
    </location>
    <ligand>
        <name>Ca(2+)</name>
        <dbReference type="ChEBI" id="CHEBI:29108"/>
        <label>1</label>
    </ligand>
</feature>
<evidence type="ECO:0000256" key="5">
    <source>
        <dbReference type="ARBA" id="ARBA00023302"/>
    </source>
</evidence>
<dbReference type="PRINTS" id="PR00196">
    <property type="entry name" value="ANNEXIN"/>
</dbReference>
<feature type="binding site" evidence="6">
    <location>
        <position position="330"/>
    </location>
    <ligand>
        <name>Ca(2+)</name>
        <dbReference type="ChEBI" id="CHEBI:29108"/>
        <label>1</label>
    </ligand>
</feature>
<evidence type="ECO:0000256" key="4">
    <source>
        <dbReference type="ARBA" id="ARBA00023216"/>
    </source>
</evidence>
<evidence type="ECO:0000256" key="7">
    <source>
        <dbReference type="RuleBase" id="RU003540"/>
    </source>
</evidence>
<dbReference type="InterPro" id="IPR018502">
    <property type="entry name" value="Annexin_repeat"/>
</dbReference>
<keyword evidence="1 6" id="KW-0479">Metal-binding</keyword>
<dbReference type="GO" id="GO:0005544">
    <property type="term" value="F:calcium-dependent phospholipid binding"/>
    <property type="evidence" value="ECO:0007669"/>
    <property type="project" value="UniProtKB-KW"/>
</dbReference>
<dbReference type="FunFam" id="1.10.220.10:FF:000001">
    <property type="entry name" value="Annexin"/>
    <property type="match status" value="1"/>
</dbReference>
<dbReference type="PANTHER" id="PTHR10502:SF235">
    <property type="entry name" value="ANNEXIN"/>
    <property type="match status" value="1"/>
</dbReference>
<dbReference type="PRINTS" id="PR01814">
    <property type="entry name" value="ANNEXINPLANT"/>
</dbReference>
<dbReference type="PROSITE" id="PS51897">
    <property type="entry name" value="ANNEXIN_2"/>
    <property type="match status" value="4"/>
</dbReference>
<proteinExistence type="inferred from homology"/>
<reference evidence="8" key="1">
    <citation type="submission" date="2022-05" db="EMBL/GenBank/DDBJ databases">
        <title>The Musa troglodytarum L. genome provides insights into the mechanism of non-climacteric behaviour and enrichment of carotenoids.</title>
        <authorList>
            <person name="Wang J."/>
        </authorList>
    </citation>
    <scope>NUCLEOTIDE SEQUENCE</scope>
    <source>
        <tissue evidence="8">Leaf</tissue>
    </source>
</reference>
<accession>A0A9E7HKZ5</accession>
<keyword evidence="9" id="KW-1185">Reference proteome</keyword>
<keyword evidence="2 7" id="KW-0677">Repeat</keyword>
<feature type="binding site" evidence="6">
    <location>
        <position position="331"/>
    </location>
    <ligand>
        <name>Ca(2+)</name>
        <dbReference type="ChEBI" id="CHEBI:29108"/>
        <label>1</label>
    </ligand>
</feature>
<evidence type="ECO:0000256" key="1">
    <source>
        <dbReference type="ARBA" id="ARBA00022723"/>
    </source>
</evidence>
<dbReference type="OrthoDB" id="37886at2759"/>
<dbReference type="FunFam" id="1.10.220.10:FF:000008">
    <property type="entry name" value="Annexin"/>
    <property type="match status" value="1"/>
</dbReference>
<comment type="domain">
    <text evidence="7">A pair of annexin repeats may form one binding site for calcium and phospholipid.</text>
</comment>
<evidence type="ECO:0000256" key="2">
    <source>
        <dbReference type="ARBA" id="ARBA00022737"/>
    </source>
</evidence>
<evidence type="ECO:0000313" key="8">
    <source>
        <dbReference type="EMBL" id="URE31503.1"/>
    </source>
</evidence>
<dbReference type="Pfam" id="PF00191">
    <property type="entry name" value="Annexin"/>
    <property type="match status" value="4"/>
</dbReference>
<dbReference type="GO" id="GO:0001786">
    <property type="term" value="F:phosphatidylserine binding"/>
    <property type="evidence" value="ECO:0007669"/>
    <property type="project" value="TreeGrafter"/>
</dbReference>
<feature type="binding site" evidence="6">
    <location>
        <position position="56"/>
    </location>
    <ligand>
        <name>Ca(2+)</name>
        <dbReference type="ChEBI" id="CHEBI:29108"/>
        <label>1</label>
    </ligand>
</feature>
<dbReference type="GO" id="GO:0009414">
    <property type="term" value="P:response to water deprivation"/>
    <property type="evidence" value="ECO:0007669"/>
    <property type="project" value="TreeGrafter"/>
</dbReference>
<gene>
    <name evidence="8" type="ORF">MUK42_36854</name>
</gene>
<dbReference type="InterPro" id="IPR018252">
    <property type="entry name" value="Annexin_repeat_CS"/>
</dbReference>
<dbReference type="FunFam" id="1.10.220.10:FF:000009">
    <property type="entry name" value="Annexin"/>
    <property type="match status" value="1"/>
</dbReference>
<dbReference type="GO" id="GO:0005509">
    <property type="term" value="F:calcium ion binding"/>
    <property type="evidence" value="ECO:0007669"/>
    <property type="project" value="InterPro"/>
</dbReference>
<dbReference type="AlphaFoldDB" id="A0A9E7HKZ5"/>
<dbReference type="SMART" id="SM00335">
    <property type="entry name" value="ANX"/>
    <property type="match status" value="4"/>
</dbReference>
<dbReference type="Gene3D" id="1.10.220.10">
    <property type="entry name" value="Annexin"/>
    <property type="match status" value="4"/>
</dbReference>
<feature type="binding site" evidence="6">
    <location>
        <position position="100"/>
    </location>
    <ligand>
        <name>Ca(2+)</name>
        <dbReference type="ChEBI" id="CHEBI:29108"/>
        <label>1</label>
    </ligand>
</feature>
<keyword evidence="4 7" id="KW-0041">Annexin</keyword>
<dbReference type="GO" id="GO:0005886">
    <property type="term" value="C:plasma membrane"/>
    <property type="evidence" value="ECO:0007669"/>
    <property type="project" value="TreeGrafter"/>
</dbReference>
<feature type="binding site" evidence="6">
    <location>
        <position position="286"/>
    </location>
    <ligand>
        <name>Ca(2+)</name>
        <dbReference type="ChEBI" id="CHEBI:29108"/>
        <label>1</label>
    </ligand>
</feature>
<protein>
    <recommendedName>
        <fullName evidence="7">Annexin</fullName>
    </recommendedName>
</protein>
<comment type="similarity">
    <text evidence="7">Belongs to the annexin family.</text>
</comment>
<dbReference type="InterPro" id="IPR009118">
    <property type="entry name" value="AnnexinD_plant"/>
</dbReference>
<keyword evidence="3 6" id="KW-0106">Calcium</keyword>
<dbReference type="InterPro" id="IPR037104">
    <property type="entry name" value="Annexin_sf"/>
</dbReference>
<dbReference type="GO" id="GO:0009409">
    <property type="term" value="P:response to cold"/>
    <property type="evidence" value="ECO:0007669"/>
    <property type="project" value="TreeGrafter"/>
</dbReference>
<dbReference type="GO" id="GO:0005737">
    <property type="term" value="C:cytoplasm"/>
    <property type="evidence" value="ECO:0007669"/>
    <property type="project" value="TreeGrafter"/>
</dbReference>
<dbReference type="PANTHER" id="PTHR10502">
    <property type="entry name" value="ANNEXIN"/>
    <property type="match status" value="1"/>
</dbReference>
<name>A0A9E7HKZ5_9LILI</name>
<dbReference type="GO" id="GO:0009651">
    <property type="term" value="P:response to salt stress"/>
    <property type="evidence" value="ECO:0007669"/>
    <property type="project" value="TreeGrafter"/>
</dbReference>
<feature type="binding site" evidence="6">
    <location>
        <position position="58"/>
    </location>
    <ligand>
        <name>Ca(2+)</name>
        <dbReference type="ChEBI" id="CHEBI:29108"/>
        <label>1</label>
    </ligand>
</feature>
<dbReference type="GO" id="GO:0009408">
    <property type="term" value="P:response to heat"/>
    <property type="evidence" value="ECO:0007669"/>
    <property type="project" value="TreeGrafter"/>
</dbReference>
<evidence type="ECO:0000256" key="6">
    <source>
        <dbReference type="PIRSR" id="PIRSR609118-1"/>
    </source>
</evidence>
<dbReference type="InterPro" id="IPR001464">
    <property type="entry name" value="Annexin"/>
</dbReference>
<sequence>MTPSASHLSIISLRQKLNIPFMATIKVPAISSMATIKVPATVPSPAEDCDQLRKAFQGWGTNEGLIISILAHRTAAQRRAIRATYAEAYGEELLKSLEDEISGDFERAVLLWTLDPADRDAQLANEALRRWNPSNRVLIEIACTRNSSELFDVRRAYHLRYKRSLEEDVAKHTTGDFRKLLVPLVSSYRYEGIEVSGKLAKSEAKMLHEKITEKAYSHEELIRIITTRSKTQLIATISHYKNEYGKPINKDLKSDRNNEFLAALRAIIRCTCCPERYLEKVIRLAIKGLGTDENSLTRIITTRAEIDLKAIETAYYKRNSVPLEQAIKGDTSGDYKAMLIALLGHDDA</sequence>
<dbReference type="EMBL" id="CP097510">
    <property type="protein sequence ID" value="URE31503.1"/>
    <property type="molecule type" value="Genomic_DNA"/>
</dbReference>
<dbReference type="FunFam" id="1.10.220.10:FF:000006">
    <property type="entry name" value="Annexin"/>
    <property type="match status" value="1"/>
</dbReference>
<feature type="binding site" evidence="6">
    <location>
        <position position="60"/>
    </location>
    <ligand>
        <name>Ca(2+)</name>
        <dbReference type="ChEBI" id="CHEBI:29108"/>
        <label>1</label>
    </ligand>
</feature>
<evidence type="ECO:0000313" key="9">
    <source>
        <dbReference type="Proteomes" id="UP001055439"/>
    </source>
</evidence>
<dbReference type="Proteomes" id="UP001055439">
    <property type="component" value="Chromosome 8"/>
</dbReference>
<dbReference type="SUPFAM" id="SSF47874">
    <property type="entry name" value="Annexin"/>
    <property type="match status" value="1"/>
</dbReference>
<dbReference type="PROSITE" id="PS00223">
    <property type="entry name" value="ANNEXIN_1"/>
    <property type="match status" value="1"/>
</dbReference>